<keyword evidence="3" id="KW-0560">Oxidoreductase</keyword>
<dbReference type="InterPro" id="IPR020843">
    <property type="entry name" value="ER"/>
</dbReference>
<dbReference type="Proteomes" id="UP001524547">
    <property type="component" value="Unassembled WGS sequence"/>
</dbReference>
<dbReference type="Pfam" id="PF00107">
    <property type="entry name" value="ADH_zinc_N"/>
    <property type="match status" value="1"/>
</dbReference>
<reference evidence="5 6" key="1">
    <citation type="submission" date="2022-06" db="EMBL/GenBank/DDBJ databases">
        <title>Rhizosaccharibacter gen. nov. sp. nov. KSS12, endophytic bacteria isolated from sugarcane.</title>
        <authorList>
            <person name="Pitiwittayakul N."/>
        </authorList>
    </citation>
    <scope>NUCLEOTIDE SEQUENCE [LARGE SCALE GENOMIC DNA]</scope>
    <source>
        <strain evidence="5 6">KSS12</strain>
    </source>
</reference>
<dbReference type="SMART" id="SM00829">
    <property type="entry name" value="PKS_ER"/>
    <property type="match status" value="1"/>
</dbReference>
<dbReference type="InterPro" id="IPR013149">
    <property type="entry name" value="ADH-like_C"/>
</dbReference>
<evidence type="ECO:0000259" key="4">
    <source>
        <dbReference type="SMART" id="SM00829"/>
    </source>
</evidence>
<keyword evidence="6" id="KW-1185">Reference proteome</keyword>
<proteinExistence type="predicted"/>
<evidence type="ECO:0000256" key="3">
    <source>
        <dbReference type="ARBA" id="ARBA00023002"/>
    </source>
</evidence>
<organism evidence="5 6">
    <name type="scientific">Rhizosaccharibacter radicis</name>
    <dbReference type="NCBI Taxonomy" id="2782605"/>
    <lineage>
        <taxon>Bacteria</taxon>
        <taxon>Pseudomonadati</taxon>
        <taxon>Pseudomonadota</taxon>
        <taxon>Alphaproteobacteria</taxon>
        <taxon>Acetobacterales</taxon>
        <taxon>Acetobacteraceae</taxon>
        <taxon>Rhizosaccharibacter</taxon>
    </lineage>
</organism>
<dbReference type="CDD" id="cd08256">
    <property type="entry name" value="Zn_ADH2"/>
    <property type="match status" value="1"/>
</dbReference>
<dbReference type="SUPFAM" id="SSF50129">
    <property type="entry name" value="GroES-like"/>
    <property type="match status" value="1"/>
</dbReference>
<name>A0ABT1VSR4_9PROT</name>
<dbReference type="Gene3D" id="3.40.50.720">
    <property type="entry name" value="NAD(P)-binding Rossmann-like Domain"/>
    <property type="match status" value="1"/>
</dbReference>
<evidence type="ECO:0000313" key="6">
    <source>
        <dbReference type="Proteomes" id="UP001524547"/>
    </source>
</evidence>
<protein>
    <submittedName>
        <fullName evidence="5">Alcohol dehydrogenase catalytic domain-containing protein</fullName>
    </submittedName>
</protein>
<sequence length="381" mass="41887">MDTLSTNYSASLAHEGSQVVQNLPEKMQAVVAYAPGDYRLEEVDVPRAGPDDIIIEVEAVGICAGDIKCFLGAPSFWGDDKGQPQYVKAPMIPGHEFFGRVVELGANKVAEGRFKLGQRVISEQIVPCEKCRYCTRGEYWMCEKHDLYGFQNNVNGAMAKYMRFPKEGRNYEVPDDMTIEQAAMIEPYACSVHAVNRGKIQLDDVVVLAGAGTLGLGMVGAARLKNPSKLIVLDTKADRLELAKKFGADIVMNPLEVDVVAEVKKLTDGYGCDVYIEATGHPASVRQGLNMIRKLGRFVEFSVFGEEVTADWSIIGDRKHLDIYGAHLGPYCYPFTIAAIADGRLPTEGVVTHKLPLSEFMKGMDLMKKGEKSIKTVLIPD</sequence>
<gene>
    <name evidence="5" type="ORF">NFI88_00700</name>
</gene>
<dbReference type="RefSeq" id="WP_422918101.1">
    <property type="nucleotide sequence ID" value="NZ_JAMZEJ010000001.1"/>
</dbReference>
<dbReference type="InterPro" id="IPR011032">
    <property type="entry name" value="GroES-like_sf"/>
</dbReference>
<dbReference type="InterPro" id="IPR050129">
    <property type="entry name" value="Zn_alcohol_dh"/>
</dbReference>
<accession>A0ABT1VSR4</accession>
<keyword evidence="2" id="KW-0862">Zinc</keyword>
<evidence type="ECO:0000256" key="2">
    <source>
        <dbReference type="ARBA" id="ARBA00022833"/>
    </source>
</evidence>
<dbReference type="InterPro" id="IPR036291">
    <property type="entry name" value="NAD(P)-bd_dom_sf"/>
</dbReference>
<evidence type="ECO:0000256" key="1">
    <source>
        <dbReference type="ARBA" id="ARBA00022723"/>
    </source>
</evidence>
<dbReference type="Pfam" id="PF08240">
    <property type="entry name" value="ADH_N"/>
    <property type="match status" value="1"/>
</dbReference>
<feature type="domain" description="Enoyl reductase (ER)" evidence="4">
    <location>
        <begin position="36"/>
        <end position="378"/>
    </location>
</feature>
<keyword evidence="1" id="KW-0479">Metal-binding</keyword>
<evidence type="ECO:0000313" key="5">
    <source>
        <dbReference type="EMBL" id="MCQ8239358.1"/>
    </source>
</evidence>
<dbReference type="Gene3D" id="3.90.180.10">
    <property type="entry name" value="Medium-chain alcohol dehydrogenases, catalytic domain"/>
    <property type="match status" value="1"/>
</dbReference>
<dbReference type="PANTHER" id="PTHR43401">
    <property type="entry name" value="L-THREONINE 3-DEHYDROGENASE"/>
    <property type="match status" value="1"/>
</dbReference>
<dbReference type="InterPro" id="IPR013154">
    <property type="entry name" value="ADH-like_N"/>
</dbReference>
<dbReference type="SUPFAM" id="SSF51735">
    <property type="entry name" value="NAD(P)-binding Rossmann-fold domains"/>
    <property type="match status" value="1"/>
</dbReference>
<comment type="caution">
    <text evidence="5">The sequence shown here is derived from an EMBL/GenBank/DDBJ whole genome shotgun (WGS) entry which is preliminary data.</text>
</comment>
<dbReference type="EMBL" id="JAMZEJ010000001">
    <property type="protein sequence ID" value="MCQ8239358.1"/>
    <property type="molecule type" value="Genomic_DNA"/>
</dbReference>
<dbReference type="PANTHER" id="PTHR43401:SF2">
    <property type="entry name" value="L-THREONINE 3-DEHYDROGENASE"/>
    <property type="match status" value="1"/>
</dbReference>